<feature type="modified residue" description="4-aspartylphosphate" evidence="2">
    <location>
        <position position="56"/>
    </location>
</feature>
<keyword evidence="1 2" id="KW-0597">Phosphoprotein</keyword>
<dbReference type="InterPro" id="IPR011006">
    <property type="entry name" value="CheY-like_superfamily"/>
</dbReference>
<dbReference type="InterPro" id="IPR001789">
    <property type="entry name" value="Sig_transdc_resp-reg_receiver"/>
</dbReference>
<accession>A0ABU8VBX4</accession>
<dbReference type="Proteomes" id="UP001365846">
    <property type="component" value="Unassembled WGS sequence"/>
</dbReference>
<organism evidence="4 5">
    <name type="scientific">Variovorax ureilyticus</name>
    <dbReference type="NCBI Taxonomy" id="1836198"/>
    <lineage>
        <taxon>Bacteria</taxon>
        <taxon>Pseudomonadati</taxon>
        <taxon>Pseudomonadota</taxon>
        <taxon>Betaproteobacteria</taxon>
        <taxon>Burkholderiales</taxon>
        <taxon>Comamonadaceae</taxon>
        <taxon>Variovorax</taxon>
    </lineage>
</organism>
<protein>
    <submittedName>
        <fullName evidence="4">Response regulator</fullName>
    </submittedName>
</protein>
<evidence type="ECO:0000256" key="1">
    <source>
        <dbReference type="ARBA" id="ARBA00022553"/>
    </source>
</evidence>
<dbReference type="Pfam" id="PF00072">
    <property type="entry name" value="Response_reg"/>
    <property type="match status" value="1"/>
</dbReference>
<dbReference type="CDD" id="cd00156">
    <property type="entry name" value="REC"/>
    <property type="match status" value="1"/>
</dbReference>
<dbReference type="PANTHER" id="PTHR44591:SF21">
    <property type="entry name" value="TWO-COMPONENT RESPONSE REGULATOR"/>
    <property type="match status" value="1"/>
</dbReference>
<evidence type="ECO:0000259" key="3">
    <source>
        <dbReference type="PROSITE" id="PS50110"/>
    </source>
</evidence>
<dbReference type="InterPro" id="IPR050595">
    <property type="entry name" value="Bact_response_regulator"/>
</dbReference>
<comment type="caution">
    <text evidence="4">The sequence shown here is derived from an EMBL/GenBank/DDBJ whole genome shotgun (WGS) entry which is preliminary data.</text>
</comment>
<dbReference type="SUPFAM" id="SSF52172">
    <property type="entry name" value="CheY-like"/>
    <property type="match status" value="1"/>
</dbReference>
<evidence type="ECO:0000313" key="5">
    <source>
        <dbReference type="Proteomes" id="UP001365846"/>
    </source>
</evidence>
<name>A0ABU8VBX4_9BURK</name>
<dbReference type="PANTHER" id="PTHR44591">
    <property type="entry name" value="STRESS RESPONSE REGULATOR PROTEIN 1"/>
    <property type="match status" value="1"/>
</dbReference>
<evidence type="ECO:0000256" key="2">
    <source>
        <dbReference type="PROSITE-ProRule" id="PRU00169"/>
    </source>
</evidence>
<dbReference type="EMBL" id="JBBKZU010000002">
    <property type="protein sequence ID" value="MEJ8810530.1"/>
    <property type="molecule type" value="Genomic_DNA"/>
</dbReference>
<dbReference type="Gene3D" id="3.40.50.2300">
    <property type="match status" value="1"/>
</dbReference>
<sequence>MNDRPCLHVAIVDDDASLCRSLGRYLRASGMEPHTYESAETFLADRDSRFDCLLLDVQLGGMSGLDLAKRLCTEGAGVPFIFITAFDDAETRSSALCLGCAGYFRKNDPGAEVVEAIRRAAS</sequence>
<dbReference type="SMART" id="SM00448">
    <property type="entry name" value="REC"/>
    <property type="match status" value="1"/>
</dbReference>
<feature type="domain" description="Response regulatory" evidence="3">
    <location>
        <begin position="8"/>
        <end position="121"/>
    </location>
</feature>
<proteinExistence type="predicted"/>
<dbReference type="RefSeq" id="WP_340355848.1">
    <property type="nucleotide sequence ID" value="NZ_JBBKZU010000002.1"/>
</dbReference>
<evidence type="ECO:0000313" key="4">
    <source>
        <dbReference type="EMBL" id="MEJ8810530.1"/>
    </source>
</evidence>
<keyword evidence="5" id="KW-1185">Reference proteome</keyword>
<gene>
    <name evidence="4" type="ORF">WKW77_05575</name>
</gene>
<reference evidence="4 5" key="1">
    <citation type="submission" date="2024-03" db="EMBL/GenBank/DDBJ databases">
        <title>Novel species of the genus Variovorax.</title>
        <authorList>
            <person name="Liu Q."/>
            <person name="Xin Y.-H."/>
        </authorList>
    </citation>
    <scope>NUCLEOTIDE SEQUENCE [LARGE SCALE GENOMIC DNA]</scope>
    <source>
        <strain evidence="4 5">KACC 18899</strain>
    </source>
</reference>
<dbReference type="PROSITE" id="PS50110">
    <property type="entry name" value="RESPONSE_REGULATORY"/>
    <property type="match status" value="1"/>
</dbReference>